<comment type="caution">
    <text evidence="2">The sequence shown here is derived from an EMBL/GenBank/DDBJ whole genome shotgun (WGS) entry which is preliminary data.</text>
</comment>
<dbReference type="Gene3D" id="3.30.70.3250">
    <property type="entry name" value="Ribonuclease P, Pop5 subunit"/>
    <property type="match status" value="1"/>
</dbReference>
<dbReference type="PIRSF" id="PIRSF023803">
    <property type="entry name" value="Ribonuclease_P_prd"/>
    <property type="match status" value="1"/>
</dbReference>
<keyword evidence="1" id="KW-0819">tRNA processing</keyword>
<dbReference type="AlphaFoldDB" id="A0A0F9SSN4"/>
<dbReference type="InterPro" id="IPR016819">
    <property type="entry name" value="RNase_P/MRP_POP5"/>
</dbReference>
<dbReference type="SUPFAM" id="SSF160350">
    <property type="entry name" value="Rnp2-like"/>
    <property type="match status" value="1"/>
</dbReference>
<organism evidence="2">
    <name type="scientific">marine sediment metagenome</name>
    <dbReference type="NCBI Taxonomy" id="412755"/>
    <lineage>
        <taxon>unclassified sequences</taxon>
        <taxon>metagenomes</taxon>
        <taxon>ecological metagenomes</taxon>
    </lineage>
</organism>
<accession>A0A0F9SSN4</accession>
<dbReference type="PANTHER" id="PTHR15441">
    <property type="entry name" value="RIBONUCLEASE P PROTEIN SUBUNIT P14"/>
    <property type="match status" value="1"/>
</dbReference>
<dbReference type="GO" id="GO:0001682">
    <property type="term" value="P:tRNA 5'-leader removal"/>
    <property type="evidence" value="ECO:0007669"/>
    <property type="project" value="InterPro"/>
</dbReference>
<evidence type="ECO:0000313" key="2">
    <source>
        <dbReference type="EMBL" id="KKN65537.1"/>
    </source>
</evidence>
<dbReference type="HAMAP" id="MF_00755">
    <property type="entry name" value="RNase_P_2"/>
    <property type="match status" value="1"/>
</dbReference>
<gene>
    <name evidence="2" type="ORF">LCGC14_0480630</name>
</gene>
<dbReference type="GO" id="GO:0030677">
    <property type="term" value="C:ribonuclease P complex"/>
    <property type="evidence" value="ECO:0007669"/>
    <property type="project" value="InterPro"/>
</dbReference>
<dbReference type="PANTHER" id="PTHR15441:SF2">
    <property type="entry name" value="RIBONUCLEASE P_MRP PROTEIN SUBUNIT POP5"/>
    <property type="match status" value="1"/>
</dbReference>
<dbReference type="Pfam" id="PF01900">
    <property type="entry name" value="RNase_P_Rpp14"/>
    <property type="match status" value="1"/>
</dbReference>
<dbReference type="InterPro" id="IPR038085">
    <property type="entry name" value="Rnp2-like_sf"/>
</dbReference>
<name>A0A0F9SSN4_9ZZZZ</name>
<dbReference type="InterPro" id="IPR002759">
    <property type="entry name" value="Pop5/Rpp14/Rnp2-like"/>
</dbReference>
<reference evidence="2" key="1">
    <citation type="journal article" date="2015" name="Nature">
        <title>Complex archaea that bridge the gap between prokaryotes and eukaryotes.</title>
        <authorList>
            <person name="Spang A."/>
            <person name="Saw J.H."/>
            <person name="Jorgensen S.L."/>
            <person name="Zaremba-Niedzwiedzka K."/>
            <person name="Martijn J."/>
            <person name="Lind A.E."/>
            <person name="van Eijk R."/>
            <person name="Schleper C."/>
            <person name="Guy L."/>
            <person name="Ettema T.J."/>
        </authorList>
    </citation>
    <scope>NUCLEOTIDE SEQUENCE</scope>
</reference>
<sequence length="116" mass="13673">MVTKERQRYIIFKIIRDSDLLLDQNLILNAIWQSIWRYFGMKEANKIGLWLVELDLIEDYGIIRFSRETKEIIIAALTLIQEINGKRIVFSPIKTSGTIKSIKKNMVLKEKSFIKN</sequence>
<proteinExistence type="inferred from homology"/>
<protein>
    <submittedName>
        <fullName evidence="2">Uncharacterized protein</fullName>
    </submittedName>
</protein>
<dbReference type="EMBL" id="LAZR01000522">
    <property type="protein sequence ID" value="KKN65537.1"/>
    <property type="molecule type" value="Genomic_DNA"/>
</dbReference>
<evidence type="ECO:0000256" key="1">
    <source>
        <dbReference type="ARBA" id="ARBA00022694"/>
    </source>
</evidence>
<dbReference type="GO" id="GO:0033204">
    <property type="term" value="F:ribonuclease P RNA binding"/>
    <property type="evidence" value="ECO:0007669"/>
    <property type="project" value="InterPro"/>
</dbReference>